<sequence>MLFSPHIGGTRQDKKCVMTTPAFKVGIEDSNLRQLLLQLSGTLVIHQVLEG</sequence>
<dbReference type="EMBL" id="JAIWYP010000002">
    <property type="protein sequence ID" value="KAH3861649.1"/>
    <property type="molecule type" value="Genomic_DNA"/>
</dbReference>
<comment type="caution">
    <text evidence="1">The sequence shown here is derived from an EMBL/GenBank/DDBJ whole genome shotgun (WGS) entry which is preliminary data.</text>
</comment>
<reference evidence="1" key="1">
    <citation type="journal article" date="2019" name="bioRxiv">
        <title>The Genome of the Zebra Mussel, Dreissena polymorpha: A Resource for Invasive Species Research.</title>
        <authorList>
            <person name="McCartney M.A."/>
            <person name="Auch B."/>
            <person name="Kono T."/>
            <person name="Mallez S."/>
            <person name="Zhang Y."/>
            <person name="Obille A."/>
            <person name="Becker A."/>
            <person name="Abrahante J.E."/>
            <person name="Garbe J."/>
            <person name="Badalamenti J.P."/>
            <person name="Herman A."/>
            <person name="Mangelson H."/>
            <person name="Liachko I."/>
            <person name="Sullivan S."/>
            <person name="Sone E.D."/>
            <person name="Koren S."/>
            <person name="Silverstein K.A.T."/>
            <person name="Beckman K.B."/>
            <person name="Gohl D.M."/>
        </authorList>
    </citation>
    <scope>NUCLEOTIDE SEQUENCE</scope>
    <source>
        <strain evidence="1">Duluth1</strain>
        <tissue evidence="1">Whole animal</tissue>
    </source>
</reference>
<accession>A0A9D4LPL4</accession>
<gene>
    <name evidence="1" type="ORF">DPMN_024583</name>
</gene>
<name>A0A9D4LPL4_DREPO</name>
<dbReference type="Proteomes" id="UP000828390">
    <property type="component" value="Unassembled WGS sequence"/>
</dbReference>
<evidence type="ECO:0000313" key="2">
    <source>
        <dbReference type="Proteomes" id="UP000828390"/>
    </source>
</evidence>
<evidence type="ECO:0000313" key="1">
    <source>
        <dbReference type="EMBL" id="KAH3861649.1"/>
    </source>
</evidence>
<reference evidence="1" key="2">
    <citation type="submission" date="2020-11" db="EMBL/GenBank/DDBJ databases">
        <authorList>
            <person name="McCartney M.A."/>
            <person name="Auch B."/>
            <person name="Kono T."/>
            <person name="Mallez S."/>
            <person name="Becker A."/>
            <person name="Gohl D.M."/>
            <person name="Silverstein K.A.T."/>
            <person name="Koren S."/>
            <person name="Bechman K.B."/>
            <person name="Herman A."/>
            <person name="Abrahante J.E."/>
            <person name="Garbe J."/>
        </authorList>
    </citation>
    <scope>NUCLEOTIDE SEQUENCE</scope>
    <source>
        <strain evidence="1">Duluth1</strain>
        <tissue evidence="1">Whole animal</tissue>
    </source>
</reference>
<protein>
    <submittedName>
        <fullName evidence="1">Uncharacterized protein</fullName>
    </submittedName>
</protein>
<keyword evidence="2" id="KW-1185">Reference proteome</keyword>
<organism evidence="1 2">
    <name type="scientific">Dreissena polymorpha</name>
    <name type="common">Zebra mussel</name>
    <name type="synonym">Mytilus polymorpha</name>
    <dbReference type="NCBI Taxonomy" id="45954"/>
    <lineage>
        <taxon>Eukaryota</taxon>
        <taxon>Metazoa</taxon>
        <taxon>Spiralia</taxon>
        <taxon>Lophotrochozoa</taxon>
        <taxon>Mollusca</taxon>
        <taxon>Bivalvia</taxon>
        <taxon>Autobranchia</taxon>
        <taxon>Heteroconchia</taxon>
        <taxon>Euheterodonta</taxon>
        <taxon>Imparidentia</taxon>
        <taxon>Neoheterodontei</taxon>
        <taxon>Myida</taxon>
        <taxon>Dreissenoidea</taxon>
        <taxon>Dreissenidae</taxon>
        <taxon>Dreissena</taxon>
    </lineage>
</organism>
<feature type="non-terminal residue" evidence="1">
    <location>
        <position position="1"/>
    </location>
</feature>
<dbReference type="AlphaFoldDB" id="A0A9D4LPL4"/>
<proteinExistence type="predicted"/>